<accession>A0A6C0I225</accession>
<name>A0A6C0I225_9ZZZZ</name>
<evidence type="ECO:0008006" key="2">
    <source>
        <dbReference type="Google" id="ProtNLM"/>
    </source>
</evidence>
<proteinExistence type="predicted"/>
<dbReference type="EMBL" id="MN740080">
    <property type="protein sequence ID" value="QHT87048.1"/>
    <property type="molecule type" value="Genomic_DNA"/>
</dbReference>
<dbReference type="SUPFAM" id="SSF57783">
    <property type="entry name" value="Zinc beta-ribbon"/>
    <property type="match status" value="1"/>
</dbReference>
<dbReference type="AlphaFoldDB" id="A0A6C0I225"/>
<organism evidence="1">
    <name type="scientific">viral metagenome</name>
    <dbReference type="NCBI Taxonomy" id="1070528"/>
    <lineage>
        <taxon>unclassified sequences</taxon>
        <taxon>metagenomes</taxon>
        <taxon>organismal metagenomes</taxon>
    </lineage>
</organism>
<evidence type="ECO:0000313" key="1">
    <source>
        <dbReference type="EMBL" id="QHT87048.1"/>
    </source>
</evidence>
<dbReference type="Gene3D" id="2.20.25.10">
    <property type="match status" value="2"/>
</dbReference>
<sequence length="136" mass="15789">MQFCKVCGNMYYITMADAPAISEEDKEVTSKILINKCRNCGNEEQNANTSVCVSKTFFKQTEKRLSNFVNEYTHLDPTLPRINAMKCPNLECETNKTLDTPCTVLYIRYDDTNLKFIYMCTTCKHTWNTEQYHHAS</sequence>
<protein>
    <recommendedName>
        <fullName evidence="2">DNA-directed RNA polymerase M/15kDa subunit domain-containing protein</fullName>
    </recommendedName>
</protein>
<reference evidence="1" key="1">
    <citation type="journal article" date="2020" name="Nature">
        <title>Giant virus diversity and host interactions through global metagenomics.</title>
        <authorList>
            <person name="Schulz F."/>
            <person name="Roux S."/>
            <person name="Paez-Espino D."/>
            <person name="Jungbluth S."/>
            <person name="Walsh D.A."/>
            <person name="Denef V.J."/>
            <person name="McMahon K.D."/>
            <person name="Konstantinidis K.T."/>
            <person name="Eloe-Fadrosh E.A."/>
            <person name="Kyrpides N.C."/>
            <person name="Woyke T."/>
        </authorList>
    </citation>
    <scope>NUCLEOTIDE SEQUENCE</scope>
    <source>
        <strain evidence="1">GVMAG-M-3300023184-18</strain>
    </source>
</reference>